<evidence type="ECO:0000313" key="1">
    <source>
        <dbReference type="EMBL" id="HFX14238.1"/>
    </source>
</evidence>
<proteinExistence type="predicted"/>
<dbReference type="AlphaFoldDB" id="A0A7C3RJE5"/>
<reference evidence="1" key="1">
    <citation type="journal article" date="2020" name="mSystems">
        <title>Genome- and Community-Level Interaction Insights into Carbon Utilization and Element Cycling Functions of Hydrothermarchaeota in Hydrothermal Sediment.</title>
        <authorList>
            <person name="Zhou Z."/>
            <person name="Liu Y."/>
            <person name="Xu W."/>
            <person name="Pan J."/>
            <person name="Luo Z.H."/>
            <person name="Li M."/>
        </authorList>
    </citation>
    <scope>NUCLEOTIDE SEQUENCE [LARGE SCALE GENOMIC DNA]</scope>
    <source>
        <strain evidence="1">SpSt-81</strain>
    </source>
</reference>
<accession>A0A7C3RJE5</accession>
<comment type="caution">
    <text evidence="1">The sequence shown here is derived from an EMBL/GenBank/DDBJ whole genome shotgun (WGS) entry which is preliminary data.</text>
</comment>
<name>A0A7C3RJE5_DICTH</name>
<gene>
    <name evidence="1" type="ORF">ENW00_08880</name>
</gene>
<organism evidence="1">
    <name type="scientific">Dictyoglomus thermophilum</name>
    <dbReference type="NCBI Taxonomy" id="14"/>
    <lineage>
        <taxon>Bacteria</taxon>
        <taxon>Pseudomonadati</taxon>
        <taxon>Dictyoglomota</taxon>
        <taxon>Dictyoglomia</taxon>
        <taxon>Dictyoglomales</taxon>
        <taxon>Dictyoglomaceae</taxon>
        <taxon>Dictyoglomus</taxon>
    </lineage>
</organism>
<sequence>MSITEDFIKKIANNLGINSEDVTKESIRAFLREKRRKIKIDILEILDRYKVSSSIELKKKISKG</sequence>
<dbReference type="EMBL" id="DTIN01000039">
    <property type="protein sequence ID" value="HFX14238.1"/>
    <property type="molecule type" value="Genomic_DNA"/>
</dbReference>
<protein>
    <submittedName>
        <fullName evidence="1">Uncharacterized protein</fullName>
    </submittedName>
</protein>